<dbReference type="EMBL" id="CAJMWX010000312">
    <property type="protein sequence ID" value="CAE6412495.1"/>
    <property type="molecule type" value="Genomic_DNA"/>
</dbReference>
<dbReference type="InterPro" id="IPR019775">
    <property type="entry name" value="WD40_repeat_CS"/>
</dbReference>
<dbReference type="Pfam" id="PF00400">
    <property type="entry name" value="WD40"/>
    <property type="match status" value="7"/>
</dbReference>
<feature type="repeat" description="WD" evidence="3">
    <location>
        <begin position="1399"/>
        <end position="1440"/>
    </location>
</feature>
<dbReference type="Gene3D" id="3.40.50.300">
    <property type="entry name" value="P-loop containing nucleotide triphosphate hydrolases"/>
    <property type="match status" value="1"/>
</dbReference>
<dbReference type="CDD" id="cd00200">
    <property type="entry name" value="WD40"/>
    <property type="match status" value="2"/>
</dbReference>
<keyword evidence="2" id="KW-0677">Repeat</keyword>
<accession>A0A8H2WYK6</accession>
<protein>
    <recommendedName>
        <fullName evidence="5">NACHT domain-containing protein</fullName>
    </recommendedName>
</protein>
<dbReference type="PROSITE" id="PS50837">
    <property type="entry name" value="NACHT"/>
    <property type="match status" value="1"/>
</dbReference>
<evidence type="ECO:0000256" key="3">
    <source>
        <dbReference type="PROSITE-ProRule" id="PRU00221"/>
    </source>
</evidence>
<evidence type="ECO:0000313" key="6">
    <source>
        <dbReference type="EMBL" id="CAE6412495.1"/>
    </source>
</evidence>
<dbReference type="InterPro" id="IPR056884">
    <property type="entry name" value="NPHP3-like_N"/>
</dbReference>
<dbReference type="PANTHER" id="PTHR19848">
    <property type="entry name" value="WD40 REPEAT PROTEIN"/>
    <property type="match status" value="1"/>
</dbReference>
<dbReference type="InterPro" id="IPR007111">
    <property type="entry name" value="NACHT_NTPase"/>
</dbReference>
<dbReference type="PROSITE" id="PS00678">
    <property type="entry name" value="WD_REPEATS_1"/>
    <property type="match status" value="1"/>
</dbReference>
<keyword evidence="1 3" id="KW-0853">WD repeat</keyword>
<evidence type="ECO:0000259" key="5">
    <source>
        <dbReference type="PROSITE" id="PS50837"/>
    </source>
</evidence>
<dbReference type="PROSITE" id="PS50082">
    <property type="entry name" value="WD_REPEATS_2"/>
    <property type="match status" value="5"/>
</dbReference>
<dbReference type="SUPFAM" id="SSF50978">
    <property type="entry name" value="WD40 repeat-like"/>
    <property type="match status" value="2"/>
</dbReference>
<comment type="caution">
    <text evidence="6">The sequence shown here is derived from an EMBL/GenBank/DDBJ whole genome shotgun (WGS) entry which is preliminary data.</text>
</comment>
<dbReference type="Gene3D" id="1.20.930.20">
    <property type="entry name" value="Adaptor protein Cbl, N-terminal domain"/>
    <property type="match status" value="1"/>
</dbReference>
<reference evidence="6" key="1">
    <citation type="submission" date="2021-01" db="EMBL/GenBank/DDBJ databases">
        <authorList>
            <person name="Kaushik A."/>
        </authorList>
    </citation>
    <scope>NUCLEOTIDE SEQUENCE</scope>
    <source>
        <strain evidence="6">AG4-R118</strain>
        <strain evidence="7">AG4-RS23</strain>
    </source>
</reference>
<dbReference type="InterPro" id="IPR059179">
    <property type="entry name" value="MLKL-like_MCAfunc"/>
</dbReference>
<dbReference type="PROSITE" id="PS50294">
    <property type="entry name" value="WD_REPEATS_REGION"/>
    <property type="match status" value="3"/>
</dbReference>
<dbReference type="InterPro" id="IPR027417">
    <property type="entry name" value="P-loop_NTPase"/>
</dbReference>
<dbReference type="CDD" id="cd21037">
    <property type="entry name" value="MLKL_NTD"/>
    <property type="match status" value="1"/>
</dbReference>
<evidence type="ECO:0000313" key="8">
    <source>
        <dbReference type="Proteomes" id="UP000663888"/>
    </source>
</evidence>
<dbReference type="SUPFAM" id="SSF52540">
    <property type="entry name" value="P-loop containing nucleoside triphosphate hydrolases"/>
    <property type="match status" value="1"/>
</dbReference>
<evidence type="ECO:0000313" key="7">
    <source>
        <dbReference type="EMBL" id="CAE6462857.1"/>
    </source>
</evidence>
<gene>
    <name evidence="6" type="ORF">RDB_LOCUS12756</name>
    <name evidence="7" type="ORF">RDB_LOCUS71123</name>
</gene>
<dbReference type="Proteomes" id="UP000663888">
    <property type="component" value="Unassembled WGS sequence"/>
</dbReference>
<feature type="repeat" description="WD" evidence="3">
    <location>
        <begin position="1073"/>
        <end position="1114"/>
    </location>
</feature>
<feature type="repeat" description="WD" evidence="3">
    <location>
        <begin position="1301"/>
        <end position="1342"/>
    </location>
</feature>
<dbReference type="PANTHER" id="PTHR19848:SF8">
    <property type="entry name" value="F-BOX AND WD REPEAT DOMAIN CONTAINING 7"/>
    <property type="match status" value="1"/>
</dbReference>
<dbReference type="EMBL" id="CAJMWY010001259">
    <property type="protein sequence ID" value="CAE6462857.1"/>
    <property type="molecule type" value="Genomic_DNA"/>
</dbReference>
<feature type="compositionally biased region" description="Low complexity" evidence="4">
    <location>
        <begin position="50"/>
        <end position="65"/>
    </location>
</feature>
<organism evidence="6 8">
    <name type="scientific">Rhizoctonia solani</name>
    <dbReference type="NCBI Taxonomy" id="456999"/>
    <lineage>
        <taxon>Eukaryota</taxon>
        <taxon>Fungi</taxon>
        <taxon>Dikarya</taxon>
        <taxon>Basidiomycota</taxon>
        <taxon>Agaricomycotina</taxon>
        <taxon>Agaricomycetes</taxon>
        <taxon>Cantharellales</taxon>
        <taxon>Ceratobasidiaceae</taxon>
        <taxon>Rhizoctonia</taxon>
    </lineage>
</organism>
<dbReference type="Proteomes" id="UP000663861">
    <property type="component" value="Unassembled WGS sequence"/>
</dbReference>
<name>A0A8H2WYK6_9AGAM</name>
<feature type="region of interest" description="Disordered" evidence="4">
    <location>
        <begin position="40"/>
        <end position="71"/>
    </location>
</feature>
<dbReference type="InterPro" id="IPR036537">
    <property type="entry name" value="Adaptor_Cbl_N_dom_sf"/>
</dbReference>
<dbReference type="InterPro" id="IPR001680">
    <property type="entry name" value="WD40_rpt"/>
</dbReference>
<feature type="domain" description="NACHT" evidence="5">
    <location>
        <begin position="282"/>
        <end position="446"/>
    </location>
</feature>
<feature type="repeat" description="WD" evidence="3">
    <location>
        <begin position="1118"/>
        <end position="1159"/>
    </location>
</feature>
<dbReference type="InterPro" id="IPR015943">
    <property type="entry name" value="WD40/YVTN_repeat-like_dom_sf"/>
</dbReference>
<evidence type="ECO:0000256" key="2">
    <source>
        <dbReference type="ARBA" id="ARBA00022737"/>
    </source>
</evidence>
<evidence type="ECO:0000256" key="4">
    <source>
        <dbReference type="SAM" id="MobiDB-lite"/>
    </source>
</evidence>
<proteinExistence type="predicted"/>
<dbReference type="InterPro" id="IPR036322">
    <property type="entry name" value="WD40_repeat_dom_sf"/>
</dbReference>
<sequence length="1521" mass="166650">MGFSQKLKKARNYVRGVFSRRGNTNTVNIQLFTNTNPAGMAGGQSVNSGTSAAASSPPAQATTAQGSPVQTPQVIGSTSAKNALKGLTTSLVLKPIAGAFGPLKQVSDMFKEFADIYEMTGTNKEAYNALQARLETLLDDLSSQFDQDSPPVMTSSMKNLRKSIEDELELVKNRQDKTLRRQYLEAKDEADVILACYQRIEGYLERLSLNADLSMWKVAEEHIAEYRSDRISSRVDRLPLSLSAWYNSAEGAELKRRGCTPGTRINVLTTILDWVRGGGQETIYWLNGMAGTGKTTIAYSICDTLDAEHKLGASFFCSRMREECRNVNVIIPSIAYQLARFSRPFQSALAEALAEKPDVHGSLPHAQFEALIAEPLLKISHTLPEGLIVVIDALDECESGESVKRMLDVLLSKATSLPIKFIVSSRPEPQIRDQMTTERAKSRLVLHELDKGEVQTDIEAYLRAELVPMKPSEEQISALVERAGILFIYAATAVRYIGYDNFQSNPEDRLRVILEGSGSQEDKESEDIDQLYMTILDAALGNPRLRRVERDNMQQVLHTVICAREPLTVLGLSMLLEINSVERVRAALRPLWSVLHVVGTTELVTTLHASFPDFMFNSARSVVYHCDPNFQHYRLAEYCLKRVKRIQLEFNICGLVSSYVEDEKVPNIEQRVASAIPLELFYACRYWADHVNAGQCISRVAEELYDFLSTKLLVWMEVLNLRNQMSVGMECMKLTVGWRHELETKQELAELAYDAKRFVDAFASNPVSQSTPHLYVSMLAFWPRSGPIFKHYKKYANGLVEPEGTALDHRQLAHLASWSFKGPVTGMAMSPDGLCIAVATNGSVLLIDSSSGRVVLGPLKCPEWNILCIAFLPDGTQIVSASSHTSTLAILGWDTRTGDPVTSPLQIECDNIVHCASFSPDCTRIASGGHGKYVWDTKNGEMLTRLDIFFFCEAVAFSSNGAWILASSGGRVQGLDSQSGATIFLPSTEYGDEVTSLDISPDGTHIVYGGLDSTMYACSTKTRKVVLGPIKWYGGGITSIRYSPDGKYIVSGSNDQTVRVWDAQNGNMVLGPLGGHAGKITSIAFSPDKARIITGCEGGILCTWDAQTHNQTQSNNCLNAPSGSITSAKFSPDGTRFVLGSADGMVHILNALNGETIVGPLRVHSSSITAIDTFLDWIALGFSDGIMCVCDAPSGDIVLGPLSIYSASETGIQAVAYSPNSKLIATGAAAARHTAPADVDIWDAQTGQRVIGPLHGLKGTVLSVKFSPDVTRVAASSQAAGTQGFIVVWDVQSGENVFGHLEVYYGDVYAITYSHNGTLIASGLDDGSVHIWDAYTGKKTLSPLKAHTRAAHLLEFSPDNMYIVSASASNKPTFSSAEIADKTIKIWDARTGEMVLELSYEHIGGIISLAYSPDGTRILVSYDDTSLYVYDVRSNEVQMQSSPTPAFTGWAMNKEGWIVDKDSRLLAWVPGDLRRTLMLPRIHNIISPHGYLSLKFHCTHKEESWAECYPIQAVGTHTSIL</sequence>
<dbReference type="SMART" id="SM00320">
    <property type="entry name" value="WD40"/>
    <property type="match status" value="13"/>
</dbReference>
<feature type="repeat" description="WD" evidence="3">
    <location>
        <begin position="1030"/>
        <end position="1071"/>
    </location>
</feature>
<evidence type="ECO:0000256" key="1">
    <source>
        <dbReference type="ARBA" id="ARBA00022574"/>
    </source>
</evidence>
<dbReference type="Pfam" id="PF24883">
    <property type="entry name" value="NPHP3_N"/>
    <property type="match status" value="1"/>
</dbReference>
<dbReference type="GO" id="GO:0007166">
    <property type="term" value="P:cell surface receptor signaling pathway"/>
    <property type="evidence" value="ECO:0007669"/>
    <property type="project" value="InterPro"/>
</dbReference>
<dbReference type="Gene3D" id="2.130.10.10">
    <property type="entry name" value="YVTN repeat-like/Quinoprotein amine dehydrogenase"/>
    <property type="match status" value="4"/>
</dbReference>